<name>A0AAD8A4L4_DIPPU</name>
<dbReference type="Proteomes" id="UP001233999">
    <property type="component" value="Unassembled WGS sequence"/>
</dbReference>
<reference evidence="1" key="1">
    <citation type="journal article" date="2023" name="IScience">
        <title>Live-bearing cockroach genome reveals convergent evolutionary mechanisms linked to viviparity in insects and beyond.</title>
        <authorList>
            <person name="Fouks B."/>
            <person name="Harrison M.C."/>
            <person name="Mikhailova A.A."/>
            <person name="Marchal E."/>
            <person name="English S."/>
            <person name="Carruthers M."/>
            <person name="Jennings E.C."/>
            <person name="Chiamaka E.L."/>
            <person name="Frigard R.A."/>
            <person name="Pippel M."/>
            <person name="Attardo G.M."/>
            <person name="Benoit J.B."/>
            <person name="Bornberg-Bauer E."/>
            <person name="Tobe S.S."/>
        </authorList>
    </citation>
    <scope>NUCLEOTIDE SEQUENCE</scope>
    <source>
        <strain evidence="1">Stay&amp;Tobe</strain>
    </source>
</reference>
<comment type="caution">
    <text evidence="1">The sequence shown here is derived from an EMBL/GenBank/DDBJ whole genome shotgun (WGS) entry which is preliminary data.</text>
</comment>
<keyword evidence="2" id="KW-1185">Reference proteome</keyword>
<dbReference type="EMBL" id="JASPKZ010003837">
    <property type="protein sequence ID" value="KAJ9592387.1"/>
    <property type="molecule type" value="Genomic_DNA"/>
</dbReference>
<evidence type="ECO:0000313" key="2">
    <source>
        <dbReference type="Proteomes" id="UP001233999"/>
    </source>
</evidence>
<proteinExistence type="predicted"/>
<feature type="non-terminal residue" evidence="1">
    <location>
        <position position="51"/>
    </location>
</feature>
<evidence type="ECO:0000313" key="1">
    <source>
        <dbReference type="EMBL" id="KAJ9592387.1"/>
    </source>
</evidence>
<feature type="non-terminal residue" evidence="1">
    <location>
        <position position="1"/>
    </location>
</feature>
<sequence length="51" mass="5848">RNLIESTKEFNWKNRRIGVILRDADGVTKIMEVVLLLRILVSSPLDCIPVL</sequence>
<reference evidence="1" key="2">
    <citation type="submission" date="2023-05" db="EMBL/GenBank/DDBJ databases">
        <authorList>
            <person name="Fouks B."/>
        </authorList>
    </citation>
    <scope>NUCLEOTIDE SEQUENCE</scope>
    <source>
        <strain evidence="1">Stay&amp;Tobe</strain>
        <tissue evidence="1">Testes</tissue>
    </source>
</reference>
<organism evidence="1 2">
    <name type="scientific">Diploptera punctata</name>
    <name type="common">Pacific beetle cockroach</name>
    <dbReference type="NCBI Taxonomy" id="6984"/>
    <lineage>
        <taxon>Eukaryota</taxon>
        <taxon>Metazoa</taxon>
        <taxon>Ecdysozoa</taxon>
        <taxon>Arthropoda</taxon>
        <taxon>Hexapoda</taxon>
        <taxon>Insecta</taxon>
        <taxon>Pterygota</taxon>
        <taxon>Neoptera</taxon>
        <taxon>Polyneoptera</taxon>
        <taxon>Dictyoptera</taxon>
        <taxon>Blattodea</taxon>
        <taxon>Blaberoidea</taxon>
        <taxon>Blaberidae</taxon>
        <taxon>Diplopterinae</taxon>
        <taxon>Diploptera</taxon>
    </lineage>
</organism>
<gene>
    <name evidence="1" type="ORF">L9F63_015955</name>
</gene>
<accession>A0AAD8A4L4</accession>
<protein>
    <submittedName>
        <fullName evidence="1">Uncharacterized protein</fullName>
    </submittedName>
</protein>
<dbReference type="AlphaFoldDB" id="A0AAD8A4L4"/>